<evidence type="ECO:0000313" key="2">
    <source>
        <dbReference type="Proteomes" id="UP001501747"/>
    </source>
</evidence>
<comment type="caution">
    <text evidence="1">The sequence shown here is derived from an EMBL/GenBank/DDBJ whole genome shotgun (WGS) entry which is preliminary data.</text>
</comment>
<evidence type="ECO:0008006" key="3">
    <source>
        <dbReference type="Google" id="ProtNLM"/>
    </source>
</evidence>
<proteinExistence type="predicted"/>
<protein>
    <recommendedName>
        <fullName evidence="3">HNH endonuclease</fullName>
    </recommendedName>
</protein>
<evidence type="ECO:0000313" key="1">
    <source>
        <dbReference type="EMBL" id="GAA4010006.1"/>
    </source>
</evidence>
<accession>A0ABP7SCU2</accession>
<organism evidence="1 2">
    <name type="scientific">Allokutzneria multivorans</name>
    <dbReference type="NCBI Taxonomy" id="1142134"/>
    <lineage>
        <taxon>Bacteria</taxon>
        <taxon>Bacillati</taxon>
        <taxon>Actinomycetota</taxon>
        <taxon>Actinomycetes</taxon>
        <taxon>Pseudonocardiales</taxon>
        <taxon>Pseudonocardiaceae</taxon>
        <taxon>Allokutzneria</taxon>
    </lineage>
</organism>
<dbReference type="EMBL" id="BAABAL010000012">
    <property type="protein sequence ID" value="GAA4010006.1"/>
    <property type="molecule type" value="Genomic_DNA"/>
</dbReference>
<dbReference type="Proteomes" id="UP001501747">
    <property type="component" value="Unassembled WGS sequence"/>
</dbReference>
<name>A0ABP7SCU2_9PSEU</name>
<keyword evidence="2" id="KW-1185">Reference proteome</keyword>
<dbReference type="RefSeq" id="WP_344876041.1">
    <property type="nucleotide sequence ID" value="NZ_BAABAL010000012.1"/>
</dbReference>
<reference evidence="2" key="1">
    <citation type="journal article" date="2019" name="Int. J. Syst. Evol. Microbiol.">
        <title>The Global Catalogue of Microorganisms (GCM) 10K type strain sequencing project: providing services to taxonomists for standard genome sequencing and annotation.</title>
        <authorList>
            <consortium name="The Broad Institute Genomics Platform"/>
            <consortium name="The Broad Institute Genome Sequencing Center for Infectious Disease"/>
            <person name="Wu L."/>
            <person name="Ma J."/>
        </authorList>
    </citation>
    <scope>NUCLEOTIDE SEQUENCE [LARGE SCALE GENOMIC DNA]</scope>
    <source>
        <strain evidence="2">JCM 17342</strain>
    </source>
</reference>
<gene>
    <name evidence="1" type="ORF">GCM10022247_35190</name>
</gene>
<sequence length="103" mass="11073">MDAYTQRLLHNRVTETLEAIDTTVAAADDEVLAVLGATELPMAVAALRALLDGHVLDDDGRCRACRTRVLRRPTPGCTIAATVHHAFTDHQRGRRALTAAATA</sequence>